<dbReference type="SMART" id="SM00637">
    <property type="entry name" value="CBD_II"/>
    <property type="match status" value="1"/>
</dbReference>
<evidence type="ECO:0000256" key="2">
    <source>
        <dbReference type="SAM" id="SignalP"/>
    </source>
</evidence>
<feature type="domain" description="CBM2" evidence="3">
    <location>
        <begin position="259"/>
        <end position="366"/>
    </location>
</feature>
<evidence type="ECO:0000313" key="5">
    <source>
        <dbReference type="EMBL" id="KUP98694.1"/>
    </source>
</evidence>
<evidence type="ECO:0000313" key="6">
    <source>
        <dbReference type="Proteomes" id="UP000074382"/>
    </source>
</evidence>
<gene>
    <name evidence="5" type="ORF">AC529_00100</name>
</gene>
<dbReference type="Proteomes" id="UP000074382">
    <property type="component" value="Unassembled WGS sequence"/>
</dbReference>
<dbReference type="AlphaFoldDB" id="A0A147KN00"/>
<feature type="chain" id="PRO_5007549961" evidence="2">
    <location>
        <begin position="17"/>
        <end position="366"/>
    </location>
</feature>
<feature type="region of interest" description="Disordered" evidence="1">
    <location>
        <begin position="207"/>
        <end position="270"/>
    </location>
</feature>
<accession>A0A147KN00</accession>
<dbReference type="GO" id="GO:0030247">
    <property type="term" value="F:polysaccharide binding"/>
    <property type="evidence" value="ECO:0007669"/>
    <property type="project" value="UniProtKB-UniRule"/>
</dbReference>
<dbReference type="InterPro" id="IPR008965">
    <property type="entry name" value="CBM2/CBM3_carb-bd_dom_sf"/>
</dbReference>
<keyword evidence="6" id="KW-1185">Reference proteome</keyword>
<dbReference type="EMBL" id="LGEM01000001">
    <property type="protein sequence ID" value="KUP98694.1"/>
    <property type="molecule type" value="Genomic_DNA"/>
</dbReference>
<evidence type="ECO:0000259" key="3">
    <source>
        <dbReference type="PROSITE" id="PS51173"/>
    </source>
</evidence>
<dbReference type="PATRIC" id="fig|665004.4.peg.2565"/>
<dbReference type="GO" id="GO:0004553">
    <property type="term" value="F:hydrolase activity, hydrolyzing O-glycosyl compounds"/>
    <property type="evidence" value="ECO:0007669"/>
    <property type="project" value="InterPro"/>
</dbReference>
<dbReference type="SUPFAM" id="SSF49384">
    <property type="entry name" value="Carbohydrate-binding domain"/>
    <property type="match status" value="1"/>
</dbReference>
<dbReference type="SUPFAM" id="SSF88713">
    <property type="entry name" value="Glycoside hydrolase/deacetylase"/>
    <property type="match status" value="1"/>
</dbReference>
<proteinExistence type="predicted"/>
<dbReference type="PANTHER" id="PTHR10587">
    <property type="entry name" value="GLYCOSYL TRANSFERASE-RELATED"/>
    <property type="match status" value="1"/>
</dbReference>
<dbReference type="Gene3D" id="3.20.20.370">
    <property type="entry name" value="Glycoside hydrolase/deacetylase"/>
    <property type="match status" value="1"/>
</dbReference>
<dbReference type="Pfam" id="PF00553">
    <property type="entry name" value="CBM_2"/>
    <property type="match status" value="1"/>
</dbReference>
<dbReference type="GO" id="GO:0005975">
    <property type="term" value="P:carbohydrate metabolic process"/>
    <property type="evidence" value="ECO:0007669"/>
    <property type="project" value="InterPro"/>
</dbReference>
<dbReference type="STRING" id="665004.AC529_00100"/>
<dbReference type="CDD" id="cd10917">
    <property type="entry name" value="CE4_NodB_like_6s_7s"/>
    <property type="match status" value="1"/>
</dbReference>
<dbReference type="PROSITE" id="PS51677">
    <property type="entry name" value="NODB"/>
    <property type="match status" value="1"/>
</dbReference>
<keyword evidence="2" id="KW-0732">Signal</keyword>
<dbReference type="Gene3D" id="2.60.40.290">
    <property type="match status" value="1"/>
</dbReference>
<feature type="signal peptide" evidence="2">
    <location>
        <begin position="1"/>
        <end position="16"/>
    </location>
</feature>
<organism evidence="5 6">
    <name type="scientific">Thermobifida cellulosilytica TB100</name>
    <dbReference type="NCBI Taxonomy" id="665004"/>
    <lineage>
        <taxon>Bacteria</taxon>
        <taxon>Bacillati</taxon>
        <taxon>Actinomycetota</taxon>
        <taxon>Actinomycetes</taxon>
        <taxon>Streptosporangiales</taxon>
        <taxon>Nocardiopsidaceae</taxon>
        <taxon>Thermobifida</taxon>
    </lineage>
</organism>
<sequence length="366" mass="38784">MCAAGLAFGAAAPAQAATADIVTRTPQGGQTVALTFDDGPNPQDTPALLQVLRQHQVKAVFCLWGEHVRQYPDLVRQIVQQGHTLCNHSMRHSDMGNWSANQIRADLQETNAAIRQAVPGAQIPYFRAPYGSWGQSPQVAAELGMQPLGWAMDIGDWEPPGTFELVQRLNQRRTPGAVILMHDGGGDRSQTVQAVNQIIPQWKAQGWTFTLPDGSSGSDPGNNPGDPGNNPGDPGNNPGDPGNNPGDPGNNPGDPGNNPGGPSGPCDVDYTVVNDWGNGFQGAIYIRNTGSSPINNWTLQFSLPNVTISNGWNGDWTQSGSQITVKAPSWNPTIQPGQRAELGFVANKSGNASAPNQFTLNGNVCS</sequence>
<dbReference type="InterPro" id="IPR012291">
    <property type="entry name" value="CBM2_carb-bd_dom_sf"/>
</dbReference>
<feature type="compositionally biased region" description="Low complexity" evidence="1">
    <location>
        <begin position="212"/>
        <end position="257"/>
    </location>
</feature>
<name>A0A147KN00_THECS</name>
<dbReference type="InterPro" id="IPR001919">
    <property type="entry name" value="CBD2"/>
</dbReference>
<dbReference type="Pfam" id="PF01522">
    <property type="entry name" value="Polysacc_deac_1"/>
    <property type="match status" value="1"/>
</dbReference>
<evidence type="ECO:0000259" key="4">
    <source>
        <dbReference type="PROSITE" id="PS51677"/>
    </source>
</evidence>
<protein>
    <submittedName>
        <fullName evidence="5">Cellulose-binding protein</fullName>
    </submittedName>
</protein>
<dbReference type="PROSITE" id="PS51173">
    <property type="entry name" value="CBM2"/>
    <property type="match status" value="1"/>
</dbReference>
<reference evidence="6" key="1">
    <citation type="journal article" date="2017" name="Acta Aliment.">
        <title>Plant polysaccharide degrading enzyme system of Thermpbifida cellulosilytica TB100 revealed by de novo genome project data.</title>
        <authorList>
            <person name="Toth A."/>
            <person name="Baka E."/>
            <person name="Luzics S."/>
            <person name="Bata-Vidacs I."/>
            <person name="Nagy I."/>
            <person name="Balint B."/>
            <person name="Herceg R."/>
            <person name="Olasz F."/>
            <person name="Wilk T."/>
            <person name="Nagy T."/>
            <person name="Kriszt B."/>
            <person name="Nagy I."/>
            <person name="Kukolya J."/>
        </authorList>
    </citation>
    <scope>NUCLEOTIDE SEQUENCE [LARGE SCALE GENOMIC DNA]</scope>
    <source>
        <strain evidence="6">TB100</strain>
    </source>
</reference>
<dbReference type="InterPro" id="IPR002509">
    <property type="entry name" value="NODB_dom"/>
</dbReference>
<dbReference type="GO" id="GO:0016810">
    <property type="term" value="F:hydrolase activity, acting on carbon-nitrogen (but not peptide) bonds"/>
    <property type="evidence" value="ECO:0007669"/>
    <property type="project" value="InterPro"/>
</dbReference>
<dbReference type="InterPro" id="IPR050248">
    <property type="entry name" value="Polysacc_deacetylase_ArnD"/>
</dbReference>
<comment type="caution">
    <text evidence="5">The sequence shown here is derived from an EMBL/GenBank/DDBJ whole genome shotgun (WGS) entry which is preliminary data.</text>
</comment>
<evidence type="ECO:0000256" key="1">
    <source>
        <dbReference type="SAM" id="MobiDB-lite"/>
    </source>
</evidence>
<dbReference type="InterPro" id="IPR011330">
    <property type="entry name" value="Glyco_hydro/deAcase_b/a-brl"/>
</dbReference>
<feature type="domain" description="NodB homology" evidence="4">
    <location>
        <begin position="30"/>
        <end position="210"/>
    </location>
</feature>